<evidence type="ECO:0000313" key="1">
    <source>
        <dbReference type="EMBL" id="EFN66704.1"/>
    </source>
</evidence>
<dbReference type="Proteomes" id="UP000000311">
    <property type="component" value="Unassembled WGS sequence"/>
</dbReference>
<name>E2AIN5_CAMFO</name>
<feature type="non-terminal residue" evidence="1">
    <location>
        <position position="162"/>
    </location>
</feature>
<feature type="non-terminal residue" evidence="1">
    <location>
        <position position="1"/>
    </location>
</feature>
<accession>E2AIN5</accession>
<dbReference type="OMA" id="HGCHEIS"/>
<reference evidence="1 2" key="1">
    <citation type="journal article" date="2010" name="Science">
        <title>Genomic comparison of the ants Camponotus floridanus and Harpegnathos saltator.</title>
        <authorList>
            <person name="Bonasio R."/>
            <person name="Zhang G."/>
            <person name="Ye C."/>
            <person name="Mutti N.S."/>
            <person name="Fang X."/>
            <person name="Qin N."/>
            <person name="Donahue G."/>
            <person name="Yang P."/>
            <person name="Li Q."/>
            <person name="Li C."/>
            <person name="Zhang P."/>
            <person name="Huang Z."/>
            <person name="Berger S.L."/>
            <person name="Reinberg D."/>
            <person name="Wang J."/>
            <person name="Liebig J."/>
        </authorList>
    </citation>
    <scope>NUCLEOTIDE SEQUENCE [LARGE SCALE GENOMIC DNA]</scope>
    <source>
        <strain evidence="2">C129</strain>
    </source>
</reference>
<dbReference type="EMBL" id="GL439842">
    <property type="protein sequence ID" value="EFN66704.1"/>
    <property type="molecule type" value="Genomic_DNA"/>
</dbReference>
<dbReference type="PANTHER" id="PTHR10773:SF19">
    <property type="match status" value="1"/>
</dbReference>
<sequence>DLQKALPYPKLTTSVAYYKRNMYVLNLGIHNFQNDNVHMYVWDETIASRGAQEIASCILKHVKNLRSERHIIAYSDMCAGQNRNIKVALTWLKIVQIVENNVEIIDHKFLISGHSFLPNDRDFGVVEMSLKKNNLLFVPQDYYNIIKKCRKGNNFIVNEMRQ</sequence>
<dbReference type="PANTHER" id="PTHR10773">
    <property type="entry name" value="DNA-DIRECTED RNA POLYMERASES I, II, AND III SUBUNIT RPABC2"/>
    <property type="match status" value="1"/>
</dbReference>
<proteinExistence type="predicted"/>
<keyword evidence="2" id="KW-1185">Reference proteome</keyword>
<organism evidence="2">
    <name type="scientific">Camponotus floridanus</name>
    <name type="common">Florida carpenter ant</name>
    <dbReference type="NCBI Taxonomy" id="104421"/>
    <lineage>
        <taxon>Eukaryota</taxon>
        <taxon>Metazoa</taxon>
        <taxon>Ecdysozoa</taxon>
        <taxon>Arthropoda</taxon>
        <taxon>Hexapoda</taxon>
        <taxon>Insecta</taxon>
        <taxon>Pterygota</taxon>
        <taxon>Neoptera</taxon>
        <taxon>Endopterygota</taxon>
        <taxon>Hymenoptera</taxon>
        <taxon>Apocrita</taxon>
        <taxon>Aculeata</taxon>
        <taxon>Formicoidea</taxon>
        <taxon>Formicidae</taxon>
        <taxon>Formicinae</taxon>
        <taxon>Camponotus</taxon>
    </lineage>
</organism>
<dbReference type="InParanoid" id="E2AIN5"/>
<protein>
    <submittedName>
        <fullName evidence="1">Uncharacterized protein</fullName>
    </submittedName>
</protein>
<evidence type="ECO:0000313" key="2">
    <source>
        <dbReference type="Proteomes" id="UP000000311"/>
    </source>
</evidence>
<gene>
    <name evidence="1" type="ORF">EAG_00309</name>
</gene>
<dbReference type="AlphaFoldDB" id="E2AIN5"/>